<gene>
    <name evidence="1" type="ORF">DK880_00106</name>
</gene>
<keyword evidence="2" id="KW-1185">Reference proteome</keyword>
<organism evidence="1 2">
    <name type="scientific">Candidatus Cardinium hertigii</name>
    <dbReference type="NCBI Taxonomy" id="247481"/>
    <lineage>
        <taxon>Bacteria</taxon>
        <taxon>Pseudomonadati</taxon>
        <taxon>Bacteroidota</taxon>
        <taxon>Cytophagia</taxon>
        <taxon>Cytophagales</taxon>
        <taxon>Amoebophilaceae</taxon>
        <taxon>Candidatus Cardinium</taxon>
    </lineage>
</organism>
<dbReference type="AlphaFoldDB" id="A0A2Z3L730"/>
<proteinExistence type="predicted"/>
<dbReference type="KEGG" id="cher:DK880_00106"/>
<dbReference type="Proteomes" id="UP000245872">
    <property type="component" value="Chromosome"/>
</dbReference>
<protein>
    <submittedName>
        <fullName evidence="1">Uncharacterized protein</fullName>
    </submittedName>
</protein>
<dbReference type="EMBL" id="CP029619">
    <property type="protein sequence ID" value="AWN81443.1"/>
    <property type="molecule type" value="Genomic_DNA"/>
</dbReference>
<dbReference type="RefSeq" id="WP_109996904.1">
    <property type="nucleotide sequence ID" value="NZ_CP029619.1"/>
</dbReference>
<evidence type="ECO:0000313" key="2">
    <source>
        <dbReference type="Proteomes" id="UP000245872"/>
    </source>
</evidence>
<reference evidence="1 2" key="1">
    <citation type="submission" date="2018-05" db="EMBL/GenBank/DDBJ databases">
        <title>Candidatus Cardinium hertigii Genome Assembly.</title>
        <authorList>
            <person name="Showmaker K.C."/>
            <person name="Walden K.O."/>
            <person name="Fields C.J."/>
            <person name="Lambert K.N."/>
            <person name="Hudson M.E."/>
        </authorList>
    </citation>
    <scope>NUCLEOTIDE SEQUENCE [LARGE SCALE GENOMIC DNA]</scope>
    <source>
        <strain evidence="2">cHgTN10</strain>
    </source>
</reference>
<evidence type="ECO:0000313" key="1">
    <source>
        <dbReference type="EMBL" id="AWN81443.1"/>
    </source>
</evidence>
<accession>A0A2Z3L730</accession>
<name>A0A2Z3L730_9BACT</name>
<sequence>MVGHVIVHKRFVWLQVKELEIEVIRIMKPKEYTFESALEKLKGIVSRENISQEEGSLIEKVEKEIIRVMNLNNGTFKFVLEDLKYLEKKLIEMEQGMTCRCFIGRSKENKKKIYYDGTSLTEYDKEWDSYDVKLMF</sequence>